<evidence type="ECO:0000313" key="2">
    <source>
        <dbReference type="EMBL" id="GIY89262.1"/>
    </source>
</evidence>
<comment type="caution">
    <text evidence="2">The sequence shown here is derived from an EMBL/GenBank/DDBJ whole genome shotgun (WGS) entry which is preliminary data.</text>
</comment>
<reference evidence="2 3" key="1">
    <citation type="submission" date="2021-06" db="EMBL/GenBank/DDBJ databases">
        <title>Caerostris extrusa draft genome.</title>
        <authorList>
            <person name="Kono N."/>
            <person name="Arakawa K."/>
        </authorList>
    </citation>
    <scope>NUCLEOTIDE SEQUENCE [LARGE SCALE GENOMIC DNA]</scope>
</reference>
<name>A0AAV4X2C4_CAEEX</name>
<keyword evidence="3" id="KW-1185">Reference proteome</keyword>
<accession>A0AAV4X2C4</accession>
<feature type="compositionally biased region" description="Polar residues" evidence="1">
    <location>
        <begin position="1"/>
        <end position="11"/>
    </location>
</feature>
<gene>
    <name evidence="2" type="ORF">CEXT_676441</name>
</gene>
<protein>
    <submittedName>
        <fullName evidence="2">Uncharacterized protein</fullName>
    </submittedName>
</protein>
<proteinExistence type="predicted"/>
<dbReference type="Proteomes" id="UP001054945">
    <property type="component" value="Unassembled WGS sequence"/>
</dbReference>
<sequence length="95" mass="10954">MEECGSSNLPGSITPLPHPPQQSFAKVDNVLRKKSGTSQHFRKHTCKLPYNPRVRNPEFTKTIQYHHSNLLPKMTMRKRYALAWCVEKGKDGIYT</sequence>
<evidence type="ECO:0000313" key="3">
    <source>
        <dbReference type="Proteomes" id="UP001054945"/>
    </source>
</evidence>
<feature type="region of interest" description="Disordered" evidence="1">
    <location>
        <begin position="1"/>
        <end position="23"/>
    </location>
</feature>
<evidence type="ECO:0000256" key="1">
    <source>
        <dbReference type="SAM" id="MobiDB-lite"/>
    </source>
</evidence>
<organism evidence="2 3">
    <name type="scientific">Caerostris extrusa</name>
    <name type="common">Bark spider</name>
    <name type="synonym">Caerostris bankana</name>
    <dbReference type="NCBI Taxonomy" id="172846"/>
    <lineage>
        <taxon>Eukaryota</taxon>
        <taxon>Metazoa</taxon>
        <taxon>Ecdysozoa</taxon>
        <taxon>Arthropoda</taxon>
        <taxon>Chelicerata</taxon>
        <taxon>Arachnida</taxon>
        <taxon>Araneae</taxon>
        <taxon>Araneomorphae</taxon>
        <taxon>Entelegynae</taxon>
        <taxon>Araneoidea</taxon>
        <taxon>Araneidae</taxon>
        <taxon>Caerostris</taxon>
    </lineage>
</organism>
<dbReference type="EMBL" id="BPLR01017181">
    <property type="protein sequence ID" value="GIY89262.1"/>
    <property type="molecule type" value="Genomic_DNA"/>
</dbReference>
<dbReference type="AlphaFoldDB" id="A0AAV4X2C4"/>